<dbReference type="OrthoDB" id="9769860at2"/>
<dbReference type="InterPro" id="IPR002575">
    <property type="entry name" value="Aminoglycoside_PTrfase"/>
</dbReference>
<feature type="domain" description="CHK kinase-like" evidence="1">
    <location>
        <begin position="106"/>
        <end position="263"/>
    </location>
</feature>
<dbReference type="PANTHER" id="PTHR11012">
    <property type="entry name" value="PROTEIN KINASE-LIKE DOMAIN-CONTAINING"/>
    <property type="match status" value="1"/>
</dbReference>
<dbReference type="EMBL" id="BJLF01000012">
    <property type="protein sequence ID" value="GEA51741.1"/>
    <property type="molecule type" value="Genomic_DNA"/>
</dbReference>
<dbReference type="AlphaFoldDB" id="A0A4Y3HXP0"/>
<dbReference type="InterPro" id="IPR015897">
    <property type="entry name" value="CHK_kinase-like"/>
</dbReference>
<dbReference type="InterPro" id="IPR011009">
    <property type="entry name" value="Kinase-like_dom_sf"/>
</dbReference>
<evidence type="ECO:0000259" key="1">
    <source>
        <dbReference type="SMART" id="SM00587"/>
    </source>
</evidence>
<dbReference type="SUPFAM" id="SSF56112">
    <property type="entry name" value="Protein kinase-like (PK-like)"/>
    <property type="match status" value="1"/>
</dbReference>
<keyword evidence="2" id="KW-0808">Transferase</keyword>
<comment type="caution">
    <text evidence="2">The sequence shown here is derived from an EMBL/GenBank/DDBJ whole genome shotgun (WGS) entry which is preliminary data.</text>
</comment>
<name>A0A4Y3HXP0_9VIBR</name>
<proteinExistence type="predicted"/>
<dbReference type="GO" id="GO:0016740">
    <property type="term" value="F:transferase activity"/>
    <property type="evidence" value="ECO:0007669"/>
    <property type="project" value="UniProtKB-KW"/>
</dbReference>
<dbReference type="PANTHER" id="PTHR11012:SF30">
    <property type="entry name" value="PROTEIN KINASE-LIKE DOMAIN-CONTAINING"/>
    <property type="match status" value="1"/>
</dbReference>
<dbReference type="Pfam" id="PF01636">
    <property type="entry name" value="APH"/>
    <property type="match status" value="1"/>
</dbReference>
<dbReference type="RefSeq" id="WP_141346212.1">
    <property type="nucleotide sequence ID" value="NZ_BJLF01000012.1"/>
</dbReference>
<dbReference type="SMART" id="SM00587">
    <property type="entry name" value="CHK"/>
    <property type="match status" value="1"/>
</dbReference>
<dbReference type="Proteomes" id="UP000318717">
    <property type="component" value="Unassembled WGS sequence"/>
</dbReference>
<gene>
    <name evidence="2" type="ORF">VIN01S_25450</name>
</gene>
<accession>A0A4Y3HXP0</accession>
<keyword evidence="3" id="KW-1185">Reference proteome</keyword>
<dbReference type="Gene3D" id="3.90.1200.10">
    <property type="match status" value="1"/>
</dbReference>
<evidence type="ECO:0000313" key="3">
    <source>
        <dbReference type="Proteomes" id="UP000318717"/>
    </source>
</evidence>
<organism evidence="2 3">
    <name type="scientific">Vibrio inusitatus NBRC 102082</name>
    <dbReference type="NCBI Taxonomy" id="1219070"/>
    <lineage>
        <taxon>Bacteria</taxon>
        <taxon>Pseudomonadati</taxon>
        <taxon>Pseudomonadota</taxon>
        <taxon>Gammaproteobacteria</taxon>
        <taxon>Vibrionales</taxon>
        <taxon>Vibrionaceae</taxon>
        <taxon>Vibrio</taxon>
    </lineage>
</organism>
<protein>
    <submittedName>
        <fullName evidence="2">Phosphotransferase</fullName>
    </submittedName>
</protein>
<sequence>MDYTLLIQQLGYKQLHSAQKIQTLWGGYGELVRLFIDDMSIIVKHITLPEIQNHPRGWNTTLSHQRKVLSYQVELHWYQDFAPELHANCPAPLPIKVVESESTCLLVMQDLQQLGYNQTTTEANNVHLNACLKWLAWFHATHIENEGKNLWDIGTYWHIETRPDELEALEDSILKEHAQQLDQILKGAPFQTLVHGDAKLANFCFTADGEKAAAVDFQYVGKGCAMKDVALFMSSAVTPQQCAQKEQWILDTYFRHLKEAIKNTQPNLNAQEVESAWRSLFCIAWADFQRFVKGWCPTHWKINDYTEALTNQAIQVISNR</sequence>
<reference evidence="2 3" key="1">
    <citation type="submission" date="2019-06" db="EMBL/GenBank/DDBJ databases">
        <title>Whole genome shotgun sequence of Vibrio inusitatus NBRC 102082.</title>
        <authorList>
            <person name="Hosoyama A."/>
            <person name="Uohara A."/>
            <person name="Ohji S."/>
            <person name="Ichikawa N."/>
        </authorList>
    </citation>
    <scope>NUCLEOTIDE SEQUENCE [LARGE SCALE GENOMIC DNA]</scope>
    <source>
        <strain evidence="2 3">NBRC 102082</strain>
    </source>
</reference>
<evidence type="ECO:0000313" key="2">
    <source>
        <dbReference type="EMBL" id="GEA51741.1"/>
    </source>
</evidence>